<dbReference type="OrthoDB" id="6133584at2759"/>
<evidence type="ECO:0000256" key="3">
    <source>
        <dbReference type="ARBA" id="ARBA00008216"/>
    </source>
</evidence>
<feature type="region of interest" description="Disordered" evidence="14">
    <location>
        <begin position="82"/>
        <end position="112"/>
    </location>
</feature>
<keyword evidence="9" id="KW-0339">Growth factor</keyword>
<evidence type="ECO:0000259" key="17">
    <source>
        <dbReference type="PROSITE" id="PS50835"/>
    </source>
</evidence>
<organism evidence="18">
    <name type="scientific">Medioppia subpectinata</name>
    <dbReference type="NCBI Taxonomy" id="1979941"/>
    <lineage>
        <taxon>Eukaryota</taxon>
        <taxon>Metazoa</taxon>
        <taxon>Ecdysozoa</taxon>
        <taxon>Arthropoda</taxon>
        <taxon>Chelicerata</taxon>
        <taxon>Arachnida</taxon>
        <taxon>Acari</taxon>
        <taxon>Acariformes</taxon>
        <taxon>Sarcoptiformes</taxon>
        <taxon>Oribatida</taxon>
        <taxon>Brachypylina</taxon>
        <taxon>Oppioidea</taxon>
        <taxon>Oppiidae</taxon>
        <taxon>Medioppia</taxon>
    </lineage>
</organism>
<gene>
    <name evidence="18" type="ORF">OSB1V03_LOCUS8240</name>
</gene>
<dbReference type="PANTHER" id="PTHR11100:SF12">
    <property type="entry name" value="PROTEIN VEIN"/>
    <property type="match status" value="1"/>
</dbReference>
<dbReference type="SUPFAM" id="SSF57196">
    <property type="entry name" value="EGF/Laminin"/>
    <property type="match status" value="1"/>
</dbReference>
<dbReference type="Gene3D" id="2.60.40.10">
    <property type="entry name" value="Immunoglobulins"/>
    <property type="match status" value="1"/>
</dbReference>
<keyword evidence="5" id="KW-0964">Secreted</keyword>
<evidence type="ECO:0000259" key="16">
    <source>
        <dbReference type="PROSITE" id="PS50026"/>
    </source>
</evidence>
<dbReference type="InterPro" id="IPR013783">
    <property type="entry name" value="Ig-like_fold"/>
</dbReference>
<dbReference type="Proteomes" id="UP000759131">
    <property type="component" value="Unassembled WGS sequence"/>
</dbReference>
<keyword evidence="19" id="KW-1185">Reference proteome</keyword>
<evidence type="ECO:0000256" key="2">
    <source>
        <dbReference type="ARBA" id="ARBA00004613"/>
    </source>
</evidence>
<dbReference type="SUPFAM" id="SSF48726">
    <property type="entry name" value="Immunoglobulin"/>
    <property type="match status" value="1"/>
</dbReference>
<dbReference type="Gene3D" id="2.10.25.10">
    <property type="entry name" value="Laminin"/>
    <property type="match status" value="1"/>
</dbReference>
<dbReference type="PANTHER" id="PTHR11100">
    <property type="entry name" value="HEREGULIN-NEUREGULIN FAMILY MEMBER"/>
    <property type="match status" value="1"/>
</dbReference>
<dbReference type="PROSITE" id="PS50835">
    <property type="entry name" value="IG_LIKE"/>
    <property type="match status" value="1"/>
</dbReference>
<keyword evidence="6 13" id="KW-0245">EGF-like domain</keyword>
<dbReference type="Pfam" id="PF07679">
    <property type="entry name" value="I-set"/>
    <property type="match status" value="1"/>
</dbReference>
<protein>
    <submittedName>
        <fullName evidence="18">Uncharacterized protein</fullName>
    </submittedName>
</protein>
<keyword evidence="4" id="KW-1003">Cell membrane</keyword>
<dbReference type="GO" id="GO:0007399">
    <property type="term" value="P:nervous system development"/>
    <property type="evidence" value="ECO:0007669"/>
    <property type="project" value="InterPro"/>
</dbReference>
<name>A0A7R9Q171_9ACAR</name>
<evidence type="ECO:0000256" key="14">
    <source>
        <dbReference type="SAM" id="MobiDB-lite"/>
    </source>
</evidence>
<dbReference type="GO" id="GO:0005615">
    <property type="term" value="C:extracellular space"/>
    <property type="evidence" value="ECO:0007669"/>
    <property type="project" value="TreeGrafter"/>
</dbReference>
<evidence type="ECO:0000256" key="4">
    <source>
        <dbReference type="ARBA" id="ARBA00022475"/>
    </source>
</evidence>
<dbReference type="InterPro" id="IPR036179">
    <property type="entry name" value="Ig-like_dom_sf"/>
</dbReference>
<keyword evidence="12" id="KW-0393">Immunoglobulin domain</keyword>
<evidence type="ECO:0000256" key="5">
    <source>
        <dbReference type="ARBA" id="ARBA00022525"/>
    </source>
</evidence>
<dbReference type="Pfam" id="PF00008">
    <property type="entry name" value="EGF"/>
    <property type="match status" value="1"/>
</dbReference>
<feature type="disulfide bond" evidence="13">
    <location>
        <begin position="410"/>
        <end position="427"/>
    </location>
</feature>
<dbReference type="GO" id="GO:0048513">
    <property type="term" value="P:animal organ development"/>
    <property type="evidence" value="ECO:0007669"/>
    <property type="project" value="TreeGrafter"/>
</dbReference>
<dbReference type="PROSITE" id="PS50026">
    <property type="entry name" value="EGF_3"/>
    <property type="match status" value="1"/>
</dbReference>
<comment type="caution">
    <text evidence="13">Lacks conserved residue(s) required for the propagation of feature annotation.</text>
</comment>
<dbReference type="GO" id="GO:0035556">
    <property type="term" value="P:intracellular signal transduction"/>
    <property type="evidence" value="ECO:0007669"/>
    <property type="project" value="TreeGrafter"/>
</dbReference>
<evidence type="ECO:0000256" key="13">
    <source>
        <dbReference type="PROSITE-ProRule" id="PRU00076"/>
    </source>
</evidence>
<dbReference type="PROSITE" id="PS01186">
    <property type="entry name" value="EGF_2"/>
    <property type="match status" value="1"/>
</dbReference>
<evidence type="ECO:0000256" key="8">
    <source>
        <dbReference type="ARBA" id="ARBA00022989"/>
    </source>
</evidence>
<feature type="compositionally biased region" description="Basic residues" evidence="14">
    <location>
        <begin position="374"/>
        <end position="384"/>
    </location>
</feature>
<dbReference type="InterPro" id="IPR000742">
    <property type="entry name" value="EGF"/>
</dbReference>
<dbReference type="SMART" id="SM00408">
    <property type="entry name" value="IGc2"/>
    <property type="match status" value="1"/>
</dbReference>
<dbReference type="SMART" id="SM00181">
    <property type="entry name" value="EGF"/>
    <property type="match status" value="1"/>
</dbReference>
<proteinExistence type="inferred from homology"/>
<accession>A0A7R9Q171</accession>
<evidence type="ECO:0000313" key="18">
    <source>
        <dbReference type="EMBL" id="CAD7627815.1"/>
    </source>
</evidence>
<evidence type="ECO:0000256" key="15">
    <source>
        <dbReference type="SAM" id="Phobius"/>
    </source>
</evidence>
<dbReference type="InterPro" id="IPR013098">
    <property type="entry name" value="Ig_I-set"/>
</dbReference>
<feature type="domain" description="Ig-like" evidence="17">
    <location>
        <begin position="275"/>
        <end position="369"/>
    </location>
</feature>
<dbReference type="GO" id="GO:0005886">
    <property type="term" value="C:plasma membrane"/>
    <property type="evidence" value="ECO:0007669"/>
    <property type="project" value="UniProtKB-SubCell"/>
</dbReference>
<evidence type="ECO:0000313" key="19">
    <source>
        <dbReference type="Proteomes" id="UP000759131"/>
    </source>
</evidence>
<dbReference type="InterPro" id="IPR007110">
    <property type="entry name" value="Ig-like_dom"/>
</dbReference>
<evidence type="ECO:0000256" key="7">
    <source>
        <dbReference type="ARBA" id="ARBA00022692"/>
    </source>
</evidence>
<keyword evidence="7 15" id="KW-0812">Transmembrane</keyword>
<keyword evidence="10 15" id="KW-0472">Membrane</keyword>
<dbReference type="FunFam" id="2.60.40.10:FF:000032">
    <property type="entry name" value="palladin isoform X1"/>
    <property type="match status" value="1"/>
</dbReference>
<evidence type="ECO:0000256" key="10">
    <source>
        <dbReference type="ARBA" id="ARBA00023136"/>
    </source>
</evidence>
<feature type="compositionally biased region" description="Polar residues" evidence="14">
    <location>
        <begin position="82"/>
        <end position="104"/>
    </location>
</feature>
<keyword evidence="11 13" id="KW-1015">Disulfide bond</keyword>
<comment type="subcellular location">
    <subcellularLocation>
        <location evidence="1">Cell membrane</location>
        <topology evidence="1">Single-pass type I membrane protein</topology>
    </subcellularLocation>
    <subcellularLocation>
        <location evidence="2">Secreted</location>
    </subcellularLocation>
</comment>
<feature type="transmembrane region" description="Helical" evidence="15">
    <location>
        <begin position="42"/>
        <end position="67"/>
    </location>
</feature>
<evidence type="ECO:0000256" key="6">
    <source>
        <dbReference type="ARBA" id="ARBA00022536"/>
    </source>
</evidence>
<dbReference type="EMBL" id="CAJPIZ010005079">
    <property type="protein sequence ID" value="CAG2108245.1"/>
    <property type="molecule type" value="Genomic_DNA"/>
</dbReference>
<sequence length="453" mass="49970">MGKGVKPMSKSRSWKEVPLFAGLVIMDWMSWSYNLSHHLLNSILLVIAGALIASELTYLSIGMAGIYTSALNAHHLLDSDDQMSSNGNPLQSNANARPNPTPNQCPEGPHRQWGADLDAASKAYLAPIVFSGKLISISEDYGGRIGATFHVKKLIKNQSSLSAHLVLSSHVTLYFVRNKLLRPEPPYCAIFLDDHIISTLRPQEKYIIFASPPFTLFSNSVHHFPAIARTSNPHQSVRPNSANGVTAGAIAGHSPSTHTTTHTTINLSAFVAPEPHNKRSARLVRKVLCPRCGVPTKGNLRLGCKVSGNPLPRVEWFRNGKRLKNRGRVAITTRRQTSRLEIRRVSHLTDSGLYECRARNVVTRQPTVAKKRVRITNQSKRKPHSSSPSSTSTRGPLWPQVRPCPIPSFCLNGGTCTLYEAVGEYVCQCAEGYMGQRCESKDIYLKLTLLARS</sequence>
<dbReference type="InterPro" id="IPR003598">
    <property type="entry name" value="Ig_sub2"/>
</dbReference>
<dbReference type="GO" id="GO:0008083">
    <property type="term" value="F:growth factor activity"/>
    <property type="evidence" value="ECO:0007669"/>
    <property type="project" value="UniProtKB-KW"/>
</dbReference>
<feature type="compositionally biased region" description="Low complexity" evidence="14">
    <location>
        <begin position="385"/>
        <end position="394"/>
    </location>
</feature>
<keyword evidence="8 15" id="KW-1133">Transmembrane helix</keyword>
<dbReference type="CDD" id="cd00096">
    <property type="entry name" value="Ig"/>
    <property type="match status" value="1"/>
</dbReference>
<evidence type="ECO:0000256" key="9">
    <source>
        <dbReference type="ARBA" id="ARBA00023030"/>
    </source>
</evidence>
<dbReference type="AlphaFoldDB" id="A0A7R9Q171"/>
<dbReference type="CDD" id="cd00054">
    <property type="entry name" value="EGF_CA"/>
    <property type="match status" value="1"/>
</dbReference>
<evidence type="ECO:0000256" key="1">
    <source>
        <dbReference type="ARBA" id="ARBA00004251"/>
    </source>
</evidence>
<feature type="domain" description="EGF-like" evidence="16">
    <location>
        <begin position="400"/>
        <end position="439"/>
    </location>
</feature>
<feature type="disulfide bond" evidence="13">
    <location>
        <begin position="429"/>
        <end position="438"/>
    </location>
</feature>
<reference evidence="18" key="1">
    <citation type="submission" date="2020-11" db="EMBL/GenBank/DDBJ databases">
        <authorList>
            <person name="Tran Van P."/>
        </authorList>
    </citation>
    <scope>NUCLEOTIDE SEQUENCE</scope>
</reference>
<dbReference type="PROSITE" id="PS00022">
    <property type="entry name" value="EGF_1"/>
    <property type="match status" value="1"/>
</dbReference>
<dbReference type="InterPro" id="IPR040180">
    <property type="entry name" value="Neuregulin"/>
</dbReference>
<evidence type="ECO:0000256" key="11">
    <source>
        <dbReference type="ARBA" id="ARBA00023157"/>
    </source>
</evidence>
<evidence type="ECO:0000256" key="12">
    <source>
        <dbReference type="ARBA" id="ARBA00023319"/>
    </source>
</evidence>
<feature type="region of interest" description="Disordered" evidence="14">
    <location>
        <begin position="374"/>
        <end position="397"/>
    </location>
</feature>
<dbReference type="EMBL" id="OC859654">
    <property type="protein sequence ID" value="CAD7627815.1"/>
    <property type="molecule type" value="Genomic_DNA"/>
</dbReference>
<comment type="similarity">
    <text evidence="3">Belongs to the neuregulin family.</text>
</comment>